<sequence length="332" mass="36709">MPSTPQRDTPRKHPYTPTTNRKGLFSDGVWHCDCDPRLPASYLIVKKTGPNRGRGFYTCQEPKGTGCGFFLWEESAIPREMRTVLENSRSEPESATEPESAMEPVSPPPAKRQKRVLDSQSTASTDSDNDDEFGDFPLSPADVQEVIAVAERNSAYPETPRKPARTDYTATPSTKRKRDEAKTLPTPATSREGDSFMTPSTSRSKVLLWDRNERSGASSSTAMLTPGSGGDGRSEDARGEGYELTEEAMEILRNEAISNQSSSALRQLLNKFALRASGVARGRDITRVALKTKDAKIAELQQRIATLESEREMDKAVIRRLRGDIRSYGTTT</sequence>
<evidence type="ECO:0000313" key="8">
    <source>
        <dbReference type="EMBL" id="RDW88168.1"/>
    </source>
</evidence>
<feature type="region of interest" description="Disordered" evidence="6">
    <location>
        <begin position="1"/>
        <end position="20"/>
    </location>
</feature>
<dbReference type="InterPro" id="IPR010666">
    <property type="entry name" value="Znf_GRF"/>
</dbReference>
<keyword evidence="2 4" id="KW-0863">Zinc-finger</keyword>
<feature type="domain" description="GRF-type" evidence="7">
    <location>
        <begin position="32"/>
        <end position="76"/>
    </location>
</feature>
<protein>
    <recommendedName>
        <fullName evidence="7">GRF-type domain-containing protein</fullName>
    </recommendedName>
</protein>
<gene>
    <name evidence="8" type="ORF">BP6252_00200</name>
</gene>
<comment type="caution">
    <text evidence="8">The sequence shown here is derived from an EMBL/GenBank/DDBJ whole genome shotgun (WGS) entry which is preliminary data.</text>
</comment>
<keyword evidence="3" id="KW-0862">Zinc</keyword>
<dbReference type="Pfam" id="PF06839">
    <property type="entry name" value="Zn_ribbon_GRF"/>
    <property type="match status" value="1"/>
</dbReference>
<name>A0A3D8SQU8_9HELO</name>
<feature type="region of interest" description="Disordered" evidence="6">
    <location>
        <begin position="151"/>
        <end position="238"/>
    </location>
</feature>
<evidence type="ECO:0000256" key="1">
    <source>
        <dbReference type="ARBA" id="ARBA00022723"/>
    </source>
</evidence>
<feature type="compositionally biased region" description="Low complexity" evidence="6">
    <location>
        <begin position="93"/>
        <end position="104"/>
    </location>
</feature>
<evidence type="ECO:0000256" key="4">
    <source>
        <dbReference type="PROSITE-ProRule" id="PRU01343"/>
    </source>
</evidence>
<feature type="coiled-coil region" evidence="5">
    <location>
        <begin position="290"/>
        <end position="317"/>
    </location>
</feature>
<dbReference type="STRING" id="1849047.A0A3D8SQU8"/>
<keyword evidence="5" id="KW-0175">Coiled coil</keyword>
<keyword evidence="1" id="KW-0479">Metal-binding</keyword>
<evidence type="ECO:0000256" key="6">
    <source>
        <dbReference type="SAM" id="MobiDB-lite"/>
    </source>
</evidence>
<dbReference type="PROSITE" id="PS51999">
    <property type="entry name" value="ZF_GRF"/>
    <property type="match status" value="1"/>
</dbReference>
<reference evidence="8 9" key="1">
    <citation type="journal article" date="2018" name="IMA Fungus">
        <title>IMA Genome-F 9: Draft genome sequence of Annulohypoxylon stygium, Aspergillus mulundensis, Berkeleyomyces basicola (syn. Thielaviopsis basicola), Ceratocystis smalleyi, two Cercospora beticola strains, Coleophoma cylindrospora, Fusarium fracticaudum, Phialophora cf. hyalina, and Morchella septimelata.</title>
        <authorList>
            <person name="Wingfield B.D."/>
            <person name="Bills G.F."/>
            <person name="Dong Y."/>
            <person name="Huang W."/>
            <person name="Nel W.J."/>
            <person name="Swalarsk-Parry B.S."/>
            <person name="Vaghefi N."/>
            <person name="Wilken P.M."/>
            <person name="An Z."/>
            <person name="de Beer Z.W."/>
            <person name="De Vos L."/>
            <person name="Chen L."/>
            <person name="Duong T.A."/>
            <person name="Gao Y."/>
            <person name="Hammerbacher A."/>
            <person name="Kikkert J.R."/>
            <person name="Li Y."/>
            <person name="Li H."/>
            <person name="Li K."/>
            <person name="Li Q."/>
            <person name="Liu X."/>
            <person name="Ma X."/>
            <person name="Naidoo K."/>
            <person name="Pethybridge S.J."/>
            <person name="Sun J."/>
            <person name="Steenkamp E.T."/>
            <person name="van der Nest M.A."/>
            <person name="van Wyk S."/>
            <person name="Wingfield M.J."/>
            <person name="Xiong C."/>
            <person name="Yue Q."/>
            <person name="Zhang X."/>
        </authorList>
    </citation>
    <scope>NUCLEOTIDE SEQUENCE [LARGE SCALE GENOMIC DNA]</scope>
    <source>
        <strain evidence="8 9">BP6252</strain>
    </source>
</reference>
<evidence type="ECO:0000313" key="9">
    <source>
        <dbReference type="Proteomes" id="UP000256645"/>
    </source>
</evidence>
<accession>A0A3D8SQU8</accession>
<feature type="region of interest" description="Disordered" evidence="6">
    <location>
        <begin position="85"/>
        <end position="138"/>
    </location>
</feature>
<proteinExistence type="predicted"/>
<evidence type="ECO:0000259" key="7">
    <source>
        <dbReference type="PROSITE" id="PS51999"/>
    </source>
</evidence>
<evidence type="ECO:0000256" key="5">
    <source>
        <dbReference type="SAM" id="Coils"/>
    </source>
</evidence>
<evidence type="ECO:0000256" key="3">
    <source>
        <dbReference type="ARBA" id="ARBA00022833"/>
    </source>
</evidence>
<dbReference type="EMBL" id="PDLM01000001">
    <property type="protein sequence ID" value="RDW88168.1"/>
    <property type="molecule type" value="Genomic_DNA"/>
</dbReference>
<dbReference type="GO" id="GO:0008270">
    <property type="term" value="F:zinc ion binding"/>
    <property type="evidence" value="ECO:0007669"/>
    <property type="project" value="UniProtKB-KW"/>
</dbReference>
<organism evidence="8 9">
    <name type="scientific">Coleophoma cylindrospora</name>
    <dbReference type="NCBI Taxonomy" id="1849047"/>
    <lineage>
        <taxon>Eukaryota</taxon>
        <taxon>Fungi</taxon>
        <taxon>Dikarya</taxon>
        <taxon>Ascomycota</taxon>
        <taxon>Pezizomycotina</taxon>
        <taxon>Leotiomycetes</taxon>
        <taxon>Helotiales</taxon>
        <taxon>Dermateaceae</taxon>
        <taxon>Coleophoma</taxon>
    </lineage>
</organism>
<evidence type="ECO:0000256" key="2">
    <source>
        <dbReference type="ARBA" id="ARBA00022771"/>
    </source>
</evidence>
<dbReference type="OrthoDB" id="430051at2759"/>
<dbReference type="AlphaFoldDB" id="A0A3D8SQU8"/>
<dbReference type="Proteomes" id="UP000256645">
    <property type="component" value="Unassembled WGS sequence"/>
</dbReference>
<keyword evidence="9" id="KW-1185">Reference proteome</keyword>